<evidence type="ECO:0000256" key="1">
    <source>
        <dbReference type="SAM" id="Phobius"/>
    </source>
</evidence>
<keyword evidence="1" id="KW-0812">Transmembrane</keyword>
<keyword evidence="1" id="KW-0472">Membrane</keyword>
<name>A0A2P2Q8A0_RHIMU</name>
<reference evidence="2" key="1">
    <citation type="submission" date="2018-02" db="EMBL/GenBank/DDBJ databases">
        <title>Rhizophora mucronata_Transcriptome.</title>
        <authorList>
            <person name="Meera S.P."/>
            <person name="Sreeshan A."/>
            <person name="Augustine A."/>
        </authorList>
    </citation>
    <scope>NUCLEOTIDE SEQUENCE</scope>
    <source>
        <tissue evidence="2">Leaf</tissue>
    </source>
</reference>
<organism evidence="2">
    <name type="scientific">Rhizophora mucronata</name>
    <name type="common">Asiatic mangrove</name>
    <dbReference type="NCBI Taxonomy" id="61149"/>
    <lineage>
        <taxon>Eukaryota</taxon>
        <taxon>Viridiplantae</taxon>
        <taxon>Streptophyta</taxon>
        <taxon>Embryophyta</taxon>
        <taxon>Tracheophyta</taxon>
        <taxon>Spermatophyta</taxon>
        <taxon>Magnoliopsida</taxon>
        <taxon>eudicotyledons</taxon>
        <taxon>Gunneridae</taxon>
        <taxon>Pentapetalae</taxon>
        <taxon>rosids</taxon>
        <taxon>fabids</taxon>
        <taxon>Malpighiales</taxon>
        <taxon>Rhizophoraceae</taxon>
        <taxon>Rhizophora</taxon>
    </lineage>
</organism>
<protein>
    <submittedName>
        <fullName evidence="2">Uncharacterized protein</fullName>
    </submittedName>
</protein>
<proteinExistence type="predicted"/>
<feature type="transmembrane region" description="Helical" evidence="1">
    <location>
        <begin position="12"/>
        <end position="33"/>
    </location>
</feature>
<sequence length="38" mass="4558">MVEFLCAIKLYLCFLYAFPFINLISLPNPYLIFTFHKL</sequence>
<dbReference type="EMBL" id="GGEC01082728">
    <property type="protein sequence ID" value="MBX63212.1"/>
    <property type="molecule type" value="Transcribed_RNA"/>
</dbReference>
<evidence type="ECO:0000313" key="2">
    <source>
        <dbReference type="EMBL" id="MBX63212.1"/>
    </source>
</evidence>
<keyword evidence="1" id="KW-1133">Transmembrane helix</keyword>
<accession>A0A2P2Q8A0</accession>
<dbReference type="AlphaFoldDB" id="A0A2P2Q8A0"/>